<keyword evidence="2" id="KW-0472">Membrane</keyword>
<keyword evidence="3" id="KW-0732">Signal</keyword>
<reference evidence="5" key="1">
    <citation type="journal article" date="2010" name="Nat. Biotechnol.">
        <title>Draft genome sequence of the oilseed species Ricinus communis.</title>
        <authorList>
            <person name="Chan A.P."/>
            <person name="Crabtree J."/>
            <person name="Zhao Q."/>
            <person name="Lorenzi H."/>
            <person name="Orvis J."/>
            <person name="Puiu D."/>
            <person name="Melake-Berhan A."/>
            <person name="Jones K.M."/>
            <person name="Redman J."/>
            <person name="Chen G."/>
            <person name="Cahoon E.B."/>
            <person name="Gedil M."/>
            <person name="Stanke M."/>
            <person name="Haas B.J."/>
            <person name="Wortman J.R."/>
            <person name="Fraser-Liggett C.M."/>
            <person name="Ravel J."/>
            <person name="Rabinowicz P.D."/>
        </authorList>
    </citation>
    <scope>NUCLEOTIDE SEQUENCE [LARGE SCALE GENOMIC DNA]</scope>
    <source>
        <strain evidence="5">cv. Hale</strain>
    </source>
</reference>
<dbReference type="STRING" id="3988.B9RNI9"/>
<feature type="region of interest" description="Disordered" evidence="1">
    <location>
        <begin position="50"/>
        <end position="78"/>
    </location>
</feature>
<dbReference type="AlphaFoldDB" id="B9RNI9"/>
<evidence type="ECO:0000256" key="3">
    <source>
        <dbReference type="SAM" id="SignalP"/>
    </source>
</evidence>
<dbReference type="InParanoid" id="B9RNI9"/>
<feature type="transmembrane region" description="Helical" evidence="2">
    <location>
        <begin position="154"/>
        <end position="175"/>
    </location>
</feature>
<evidence type="ECO:0000313" key="4">
    <source>
        <dbReference type="EMBL" id="EEF47312.1"/>
    </source>
</evidence>
<evidence type="ECO:0000313" key="5">
    <source>
        <dbReference type="Proteomes" id="UP000008311"/>
    </source>
</evidence>
<dbReference type="EMBL" id="EQ973790">
    <property type="protein sequence ID" value="EEF47312.1"/>
    <property type="molecule type" value="Genomic_DNA"/>
</dbReference>
<evidence type="ECO:0000256" key="2">
    <source>
        <dbReference type="SAM" id="Phobius"/>
    </source>
</evidence>
<keyword evidence="2" id="KW-1133">Transmembrane helix</keyword>
<feature type="signal peptide" evidence="3">
    <location>
        <begin position="1"/>
        <end position="23"/>
    </location>
</feature>
<keyword evidence="5" id="KW-1185">Reference proteome</keyword>
<proteinExistence type="predicted"/>
<keyword evidence="2" id="KW-0812">Transmembrane</keyword>
<dbReference type="OMA" id="PACAIPI"/>
<sequence length="176" mass="18556">MAIAIRFLLTCVLALTTYPLTISSASAVSKDQTACTMCYSCENPCQPLPSPPPPVPECPPPPAPPPPSPPPPSLPECPPPPVEECPACAIPIPHAPPPPIYVPIPHAPPLFVPFPYSPPGSGQFYAPPGPGYGNNPKPYFSDYNPSSAFNSARLTLEMAVFAIFLSLISLCCSAYM</sequence>
<dbReference type="KEGG" id="rcu:8265166"/>
<protein>
    <submittedName>
        <fullName evidence="4">Nutrient reservoir, putative</fullName>
    </submittedName>
</protein>
<organism evidence="4 5">
    <name type="scientific">Ricinus communis</name>
    <name type="common">Castor bean</name>
    <dbReference type="NCBI Taxonomy" id="3988"/>
    <lineage>
        <taxon>Eukaryota</taxon>
        <taxon>Viridiplantae</taxon>
        <taxon>Streptophyta</taxon>
        <taxon>Embryophyta</taxon>
        <taxon>Tracheophyta</taxon>
        <taxon>Spermatophyta</taxon>
        <taxon>Magnoliopsida</taxon>
        <taxon>eudicotyledons</taxon>
        <taxon>Gunneridae</taxon>
        <taxon>Pentapetalae</taxon>
        <taxon>rosids</taxon>
        <taxon>fabids</taxon>
        <taxon>Malpighiales</taxon>
        <taxon>Euphorbiaceae</taxon>
        <taxon>Acalyphoideae</taxon>
        <taxon>Acalypheae</taxon>
        <taxon>Ricinus</taxon>
    </lineage>
</organism>
<dbReference type="OrthoDB" id="850558at2759"/>
<dbReference type="Proteomes" id="UP000008311">
    <property type="component" value="Unassembled WGS sequence"/>
</dbReference>
<gene>
    <name evidence="4" type="ORF">RCOM_1348210</name>
</gene>
<dbReference type="PRINTS" id="PR01217">
    <property type="entry name" value="PRICHEXTENSN"/>
</dbReference>
<accession>B9RNI9</accession>
<feature type="chain" id="PRO_5002888590" evidence="3">
    <location>
        <begin position="24"/>
        <end position="176"/>
    </location>
</feature>
<name>B9RNI9_RICCO</name>
<dbReference type="eggNOG" id="ENOG502S4V5">
    <property type="taxonomic scope" value="Eukaryota"/>
</dbReference>
<evidence type="ECO:0000256" key="1">
    <source>
        <dbReference type="SAM" id="MobiDB-lite"/>
    </source>
</evidence>